<evidence type="ECO:0000256" key="1">
    <source>
        <dbReference type="SAM" id="MobiDB-lite"/>
    </source>
</evidence>
<evidence type="ECO:0000313" key="3">
    <source>
        <dbReference type="Proteomes" id="UP000886998"/>
    </source>
</evidence>
<organism evidence="2 3">
    <name type="scientific">Trichonephila inaurata madagascariensis</name>
    <dbReference type="NCBI Taxonomy" id="2747483"/>
    <lineage>
        <taxon>Eukaryota</taxon>
        <taxon>Metazoa</taxon>
        <taxon>Ecdysozoa</taxon>
        <taxon>Arthropoda</taxon>
        <taxon>Chelicerata</taxon>
        <taxon>Arachnida</taxon>
        <taxon>Araneae</taxon>
        <taxon>Araneomorphae</taxon>
        <taxon>Entelegynae</taxon>
        <taxon>Araneoidea</taxon>
        <taxon>Nephilidae</taxon>
        <taxon>Trichonephila</taxon>
        <taxon>Trichonephila inaurata</taxon>
    </lineage>
</organism>
<dbReference type="AlphaFoldDB" id="A0A8X6X8T2"/>
<dbReference type="Proteomes" id="UP000886998">
    <property type="component" value="Unassembled WGS sequence"/>
</dbReference>
<sequence length="234" mass="26172">MDMSATKTDVASTLPDLALAPKPQITHHRKRRKESKARHGFSYPRHSGEKTTPHRPQPLRQPNTFLTPIAQGGIGGDGRGIFIRREQLGDQNTKAATPVVAVSARDSAKSDGNLTDTEDEEFTLVSRKKKIASIVIDASQNTTGLLNTLSSHLGSTLEGRFENGKLRVFPKTIIEHRKLQSYLQAKKMRSHTFEMADNKQLKAVIRGLPTDFDQKEICDRTPRVLIRSQPHFPF</sequence>
<accession>A0A8X6X8T2</accession>
<protein>
    <submittedName>
        <fullName evidence="2">Uncharacterized protein</fullName>
    </submittedName>
</protein>
<evidence type="ECO:0000313" key="2">
    <source>
        <dbReference type="EMBL" id="GFY48943.1"/>
    </source>
</evidence>
<keyword evidence="3" id="KW-1185">Reference proteome</keyword>
<feature type="compositionally biased region" description="Polar residues" evidence="1">
    <location>
        <begin position="1"/>
        <end position="11"/>
    </location>
</feature>
<gene>
    <name evidence="2" type="ORF">TNIN_12101</name>
</gene>
<reference evidence="2" key="1">
    <citation type="submission" date="2020-08" db="EMBL/GenBank/DDBJ databases">
        <title>Multicomponent nature underlies the extraordinary mechanical properties of spider dragline silk.</title>
        <authorList>
            <person name="Kono N."/>
            <person name="Nakamura H."/>
            <person name="Mori M."/>
            <person name="Yoshida Y."/>
            <person name="Ohtoshi R."/>
            <person name="Malay A.D."/>
            <person name="Moran D.A.P."/>
            <person name="Tomita M."/>
            <person name="Numata K."/>
            <person name="Arakawa K."/>
        </authorList>
    </citation>
    <scope>NUCLEOTIDE SEQUENCE</scope>
</reference>
<dbReference type="EMBL" id="BMAV01006710">
    <property type="protein sequence ID" value="GFY48943.1"/>
    <property type="molecule type" value="Genomic_DNA"/>
</dbReference>
<feature type="compositionally biased region" description="Basic residues" evidence="1">
    <location>
        <begin position="25"/>
        <end position="39"/>
    </location>
</feature>
<name>A0A8X6X8T2_9ARAC</name>
<feature type="region of interest" description="Disordered" evidence="1">
    <location>
        <begin position="1"/>
        <end position="63"/>
    </location>
</feature>
<dbReference type="OrthoDB" id="6431880at2759"/>
<proteinExistence type="predicted"/>
<comment type="caution">
    <text evidence="2">The sequence shown here is derived from an EMBL/GenBank/DDBJ whole genome shotgun (WGS) entry which is preliminary data.</text>
</comment>